<dbReference type="AlphaFoldDB" id="A0ABD0L406"/>
<feature type="region of interest" description="Disordered" evidence="1">
    <location>
        <begin position="1"/>
        <end position="57"/>
    </location>
</feature>
<keyword evidence="3" id="KW-1185">Reference proteome</keyword>
<comment type="caution">
    <text evidence="2">The sequence shown here is derived from an EMBL/GenBank/DDBJ whole genome shotgun (WGS) entry which is preliminary data.</text>
</comment>
<gene>
    <name evidence="2" type="ORF">BaRGS_00014696</name>
</gene>
<dbReference type="Proteomes" id="UP001519460">
    <property type="component" value="Unassembled WGS sequence"/>
</dbReference>
<evidence type="ECO:0000313" key="3">
    <source>
        <dbReference type="Proteomes" id="UP001519460"/>
    </source>
</evidence>
<proteinExistence type="predicted"/>
<organism evidence="2 3">
    <name type="scientific">Batillaria attramentaria</name>
    <dbReference type="NCBI Taxonomy" id="370345"/>
    <lineage>
        <taxon>Eukaryota</taxon>
        <taxon>Metazoa</taxon>
        <taxon>Spiralia</taxon>
        <taxon>Lophotrochozoa</taxon>
        <taxon>Mollusca</taxon>
        <taxon>Gastropoda</taxon>
        <taxon>Caenogastropoda</taxon>
        <taxon>Sorbeoconcha</taxon>
        <taxon>Cerithioidea</taxon>
        <taxon>Batillariidae</taxon>
        <taxon>Batillaria</taxon>
    </lineage>
</organism>
<dbReference type="EMBL" id="JACVVK020000087">
    <property type="protein sequence ID" value="KAK7494038.1"/>
    <property type="molecule type" value="Genomic_DNA"/>
</dbReference>
<evidence type="ECO:0000256" key="1">
    <source>
        <dbReference type="SAM" id="MobiDB-lite"/>
    </source>
</evidence>
<sequence>MNKRANEVDQLFQRKGNRPSDNFPPLTLPVVFPQPMRGEAEPVGPGPRPNKNSRRTKQYLPAESTQLFSRHLSNQFPVSDGLKEIAAADWWKMREKA</sequence>
<protein>
    <submittedName>
        <fullName evidence="2">Uncharacterized protein</fullName>
    </submittedName>
</protein>
<accession>A0ABD0L406</accession>
<reference evidence="2 3" key="1">
    <citation type="journal article" date="2023" name="Sci. Data">
        <title>Genome assembly of the Korean intertidal mud-creeper Batillaria attramentaria.</title>
        <authorList>
            <person name="Patra A.K."/>
            <person name="Ho P.T."/>
            <person name="Jun S."/>
            <person name="Lee S.J."/>
            <person name="Kim Y."/>
            <person name="Won Y.J."/>
        </authorList>
    </citation>
    <scope>NUCLEOTIDE SEQUENCE [LARGE SCALE GENOMIC DNA]</scope>
    <source>
        <strain evidence="2">Wonlab-2016</strain>
    </source>
</reference>
<evidence type="ECO:0000313" key="2">
    <source>
        <dbReference type="EMBL" id="KAK7494038.1"/>
    </source>
</evidence>
<name>A0ABD0L406_9CAEN</name>